<reference evidence="2 3" key="1">
    <citation type="submission" date="2023-07" db="EMBL/GenBank/DDBJ databases">
        <title>Comparative genomics of wheat-associated soil bacteria to identify genetic determinants of phenazine resistance.</title>
        <authorList>
            <person name="Mouncey N."/>
        </authorList>
    </citation>
    <scope>NUCLEOTIDE SEQUENCE [LARGE SCALE GENOMIC DNA]</scope>
    <source>
        <strain evidence="2 3">W4I19-2</strain>
    </source>
</reference>
<feature type="chain" id="PRO_5046666802" evidence="1">
    <location>
        <begin position="19"/>
        <end position="204"/>
    </location>
</feature>
<comment type="caution">
    <text evidence="2">The sequence shown here is derived from an EMBL/GenBank/DDBJ whole genome shotgun (WGS) entry which is preliminary data.</text>
</comment>
<accession>A0ABU0Q3D7</accession>
<protein>
    <submittedName>
        <fullName evidence="2">Uncharacterized protein</fullName>
    </submittedName>
</protein>
<dbReference type="Proteomes" id="UP001243364">
    <property type="component" value="Unassembled WGS sequence"/>
</dbReference>
<organism evidence="2 3">
    <name type="scientific">Streptomyces achromogenes</name>
    <dbReference type="NCBI Taxonomy" id="67255"/>
    <lineage>
        <taxon>Bacteria</taxon>
        <taxon>Bacillati</taxon>
        <taxon>Actinomycetota</taxon>
        <taxon>Actinomycetes</taxon>
        <taxon>Kitasatosporales</taxon>
        <taxon>Streptomycetaceae</taxon>
        <taxon>Streptomyces</taxon>
    </lineage>
</organism>
<gene>
    <name evidence="2" type="ORF">QFZ56_004137</name>
</gene>
<evidence type="ECO:0000256" key="1">
    <source>
        <dbReference type="SAM" id="SignalP"/>
    </source>
</evidence>
<evidence type="ECO:0000313" key="3">
    <source>
        <dbReference type="Proteomes" id="UP001243364"/>
    </source>
</evidence>
<name>A0ABU0Q3D7_STRAH</name>
<keyword evidence="1" id="KW-0732">Signal</keyword>
<dbReference type="EMBL" id="JAUSYA010000001">
    <property type="protein sequence ID" value="MDQ0685174.1"/>
    <property type="molecule type" value="Genomic_DNA"/>
</dbReference>
<dbReference type="RefSeq" id="WP_307044772.1">
    <property type="nucleotide sequence ID" value="NZ_JAUSYA010000001.1"/>
</dbReference>
<feature type="signal peptide" evidence="1">
    <location>
        <begin position="1"/>
        <end position="18"/>
    </location>
</feature>
<evidence type="ECO:0000313" key="2">
    <source>
        <dbReference type="EMBL" id="MDQ0685174.1"/>
    </source>
</evidence>
<sequence>MTATAVLLAAANAGAATADDEPVLAEGAMVVLNDGTVIGADDEIEFSFTGDKPEVKAPRASAACPEINDPPTYKVKGTPYFLPDKDEPQSTWLLPRQSVNWAITGSHTFTFDVTGGYESEASVIISKAKVSVDVKVGNSWTWTGTQTVTDTNTTSKGYRAVLGQVGWKLTAVKTWIAAPCNVKTKTVVVKAPRKGDMSIGRLNS</sequence>
<keyword evidence="3" id="KW-1185">Reference proteome</keyword>
<proteinExistence type="predicted"/>